<evidence type="ECO:0000313" key="2">
    <source>
        <dbReference type="EMBL" id="GAA3963226.1"/>
    </source>
</evidence>
<accession>A0ABP7PC65</accession>
<dbReference type="InterPro" id="IPR024775">
    <property type="entry name" value="DinB-like"/>
</dbReference>
<feature type="domain" description="DinB-like" evidence="1">
    <location>
        <begin position="15"/>
        <end position="144"/>
    </location>
</feature>
<gene>
    <name evidence="2" type="ORF">GCM10022210_09130</name>
</gene>
<dbReference type="Proteomes" id="UP001500742">
    <property type="component" value="Unassembled WGS sequence"/>
</dbReference>
<dbReference type="RefSeq" id="WP_259091330.1">
    <property type="nucleotide sequence ID" value="NZ_BAAAZC010000007.1"/>
</dbReference>
<reference evidence="3" key="1">
    <citation type="journal article" date="2019" name="Int. J. Syst. Evol. Microbiol.">
        <title>The Global Catalogue of Microorganisms (GCM) 10K type strain sequencing project: providing services to taxonomists for standard genome sequencing and annotation.</title>
        <authorList>
            <consortium name="The Broad Institute Genomics Platform"/>
            <consortium name="The Broad Institute Genome Sequencing Center for Infectious Disease"/>
            <person name="Wu L."/>
            <person name="Ma J."/>
        </authorList>
    </citation>
    <scope>NUCLEOTIDE SEQUENCE [LARGE SCALE GENOMIC DNA]</scope>
    <source>
        <strain evidence="3">JCM 16601</strain>
    </source>
</reference>
<comment type="caution">
    <text evidence="2">The sequence shown here is derived from an EMBL/GenBank/DDBJ whole genome shotgun (WGS) entry which is preliminary data.</text>
</comment>
<dbReference type="InterPro" id="IPR034660">
    <property type="entry name" value="DinB/YfiT-like"/>
</dbReference>
<evidence type="ECO:0000259" key="1">
    <source>
        <dbReference type="Pfam" id="PF12867"/>
    </source>
</evidence>
<sequence>MLKSIEIVRKPREFILERIKDLSVDQLNHIPSGFNNNIIWNLAHMISAQQGICYTRAGVPIITDDKYYTPYRPDTKPDGFIDADEVTIIKDLFLSTIDQLEVDLNKGIFTNYPTWNTRYGVVMDSIETAIAFLPFHEGLHSGCITALMKLVVL</sequence>
<protein>
    <submittedName>
        <fullName evidence="2">DinB family protein</fullName>
    </submittedName>
</protein>
<organism evidence="2 3">
    <name type="scientific">Mucilaginibacter dorajii</name>
    <dbReference type="NCBI Taxonomy" id="692994"/>
    <lineage>
        <taxon>Bacteria</taxon>
        <taxon>Pseudomonadati</taxon>
        <taxon>Bacteroidota</taxon>
        <taxon>Sphingobacteriia</taxon>
        <taxon>Sphingobacteriales</taxon>
        <taxon>Sphingobacteriaceae</taxon>
        <taxon>Mucilaginibacter</taxon>
    </lineage>
</organism>
<proteinExistence type="predicted"/>
<evidence type="ECO:0000313" key="3">
    <source>
        <dbReference type="Proteomes" id="UP001500742"/>
    </source>
</evidence>
<name>A0ABP7PC65_9SPHI</name>
<dbReference type="SUPFAM" id="SSF109854">
    <property type="entry name" value="DinB/YfiT-like putative metalloenzymes"/>
    <property type="match status" value="1"/>
</dbReference>
<dbReference type="Gene3D" id="1.20.120.450">
    <property type="entry name" value="dinb family like domain"/>
    <property type="match status" value="1"/>
</dbReference>
<keyword evidence="3" id="KW-1185">Reference proteome</keyword>
<dbReference type="EMBL" id="BAAAZC010000007">
    <property type="protein sequence ID" value="GAA3963226.1"/>
    <property type="molecule type" value="Genomic_DNA"/>
</dbReference>
<dbReference type="Pfam" id="PF12867">
    <property type="entry name" value="DinB_2"/>
    <property type="match status" value="1"/>
</dbReference>